<evidence type="ECO:0000313" key="7">
    <source>
        <dbReference type="EMBL" id="OGD40385.1"/>
    </source>
</evidence>
<evidence type="ECO:0000256" key="4">
    <source>
        <dbReference type="ARBA" id="ARBA00022695"/>
    </source>
</evidence>
<dbReference type="EC" id="2.7.7.9" evidence="2"/>
<protein>
    <recommendedName>
        <fullName evidence="2">UTP--glucose-1-phosphate uridylyltransferase</fullName>
        <ecNumber evidence="2">2.7.7.9</ecNumber>
    </recommendedName>
</protein>
<organism evidence="7 8">
    <name type="scientific">Candidatus Azambacteria bacterium RIFCSPLOWO2_02_FULL_44_14</name>
    <dbReference type="NCBI Taxonomy" id="1797306"/>
    <lineage>
        <taxon>Bacteria</taxon>
        <taxon>Candidatus Azamiibacteriota</taxon>
    </lineage>
</organism>
<comment type="catalytic activity">
    <reaction evidence="5">
        <text>alpha-D-glucose 1-phosphate + UTP + H(+) = UDP-alpha-D-glucose + diphosphate</text>
        <dbReference type="Rhea" id="RHEA:19889"/>
        <dbReference type="ChEBI" id="CHEBI:15378"/>
        <dbReference type="ChEBI" id="CHEBI:33019"/>
        <dbReference type="ChEBI" id="CHEBI:46398"/>
        <dbReference type="ChEBI" id="CHEBI:58601"/>
        <dbReference type="ChEBI" id="CHEBI:58885"/>
        <dbReference type="EC" id="2.7.7.9"/>
    </reaction>
</comment>
<keyword evidence="3 7" id="KW-0808">Transferase</keyword>
<dbReference type="CDD" id="cd02541">
    <property type="entry name" value="UGPase_prokaryotic"/>
    <property type="match status" value="1"/>
</dbReference>
<proteinExistence type="inferred from homology"/>
<evidence type="ECO:0000259" key="6">
    <source>
        <dbReference type="Pfam" id="PF00483"/>
    </source>
</evidence>
<dbReference type="InterPro" id="IPR005835">
    <property type="entry name" value="NTP_transferase_dom"/>
</dbReference>
<sequence>MTKAIIPVAGLGTRFLPATKAQPKEMLPIVDKPVIQYLVEEAVAAGIKEIIFVTGKEKRAIEDHFDEAHALEETLRGRGKADLAKTVKSITTLARFAYVRQPEPNGNGMALLSAAHLIGNESVAVLFGDDIVDSKVPTLKRLIDLNKEFGLPVLALDRVERNQVSNYGIVSSVKIKNRVFKIDGIIEKPAPKFAPSRLAVVGKYILTPDIFRILKDMSAISTWNEKRELGITDALAEFLKTGKIIGYEIEGTRYDCGSKLGLLKATIDYGLRHDEVGKAFRNYLKDLKI</sequence>
<evidence type="ECO:0000256" key="1">
    <source>
        <dbReference type="ARBA" id="ARBA00006890"/>
    </source>
</evidence>
<evidence type="ECO:0000256" key="5">
    <source>
        <dbReference type="ARBA" id="ARBA00048128"/>
    </source>
</evidence>
<gene>
    <name evidence="7" type="ORF">A3I30_03675</name>
</gene>
<dbReference type="GO" id="GO:0006011">
    <property type="term" value="P:UDP-alpha-D-glucose metabolic process"/>
    <property type="evidence" value="ECO:0007669"/>
    <property type="project" value="InterPro"/>
</dbReference>
<dbReference type="Gene3D" id="3.90.550.10">
    <property type="entry name" value="Spore Coat Polysaccharide Biosynthesis Protein SpsA, Chain A"/>
    <property type="match status" value="1"/>
</dbReference>
<accession>A0A1F5CBZ9</accession>
<dbReference type="Pfam" id="PF00483">
    <property type="entry name" value="NTP_transferase"/>
    <property type="match status" value="1"/>
</dbReference>
<comment type="similarity">
    <text evidence="1">Belongs to the UDPGP type 2 family.</text>
</comment>
<evidence type="ECO:0000313" key="8">
    <source>
        <dbReference type="Proteomes" id="UP000177197"/>
    </source>
</evidence>
<reference evidence="7 8" key="1">
    <citation type="journal article" date="2016" name="Nat. Commun.">
        <title>Thousands of microbial genomes shed light on interconnected biogeochemical processes in an aquifer system.</title>
        <authorList>
            <person name="Anantharaman K."/>
            <person name="Brown C.T."/>
            <person name="Hug L.A."/>
            <person name="Sharon I."/>
            <person name="Castelle C.J."/>
            <person name="Probst A.J."/>
            <person name="Thomas B.C."/>
            <person name="Singh A."/>
            <person name="Wilkins M.J."/>
            <person name="Karaoz U."/>
            <person name="Brodie E.L."/>
            <person name="Williams K.H."/>
            <person name="Hubbard S.S."/>
            <person name="Banfield J.F."/>
        </authorList>
    </citation>
    <scope>NUCLEOTIDE SEQUENCE [LARGE SCALE GENOMIC DNA]</scope>
</reference>
<dbReference type="PANTHER" id="PTHR43197:SF1">
    <property type="entry name" value="UTP--GLUCOSE-1-PHOSPHATE URIDYLYLTRANSFERASE"/>
    <property type="match status" value="1"/>
</dbReference>
<feature type="domain" description="Nucleotidyl transferase" evidence="6">
    <location>
        <begin position="3"/>
        <end position="265"/>
    </location>
</feature>
<dbReference type="Proteomes" id="UP000177197">
    <property type="component" value="Unassembled WGS sequence"/>
</dbReference>
<dbReference type="EMBL" id="MEYV01000010">
    <property type="protein sequence ID" value="OGD40385.1"/>
    <property type="molecule type" value="Genomic_DNA"/>
</dbReference>
<comment type="caution">
    <text evidence="7">The sequence shown here is derived from an EMBL/GenBank/DDBJ whole genome shotgun (WGS) entry which is preliminary data.</text>
</comment>
<dbReference type="GO" id="GO:0003983">
    <property type="term" value="F:UTP:glucose-1-phosphate uridylyltransferase activity"/>
    <property type="evidence" value="ECO:0007669"/>
    <property type="project" value="UniProtKB-EC"/>
</dbReference>
<dbReference type="PANTHER" id="PTHR43197">
    <property type="entry name" value="UTP--GLUCOSE-1-PHOSPHATE URIDYLYLTRANSFERASE"/>
    <property type="match status" value="1"/>
</dbReference>
<dbReference type="InterPro" id="IPR005771">
    <property type="entry name" value="GalU_uridylyltTrfase_bac/arc"/>
</dbReference>
<evidence type="ECO:0000256" key="3">
    <source>
        <dbReference type="ARBA" id="ARBA00022679"/>
    </source>
</evidence>
<keyword evidence="4 7" id="KW-0548">Nucleotidyltransferase</keyword>
<evidence type="ECO:0000256" key="2">
    <source>
        <dbReference type="ARBA" id="ARBA00012415"/>
    </source>
</evidence>
<dbReference type="InterPro" id="IPR029044">
    <property type="entry name" value="Nucleotide-diphossugar_trans"/>
</dbReference>
<dbReference type="SUPFAM" id="SSF53448">
    <property type="entry name" value="Nucleotide-diphospho-sugar transferases"/>
    <property type="match status" value="1"/>
</dbReference>
<dbReference type="AlphaFoldDB" id="A0A1F5CBZ9"/>
<name>A0A1F5CBZ9_9BACT</name>